<dbReference type="PANTHER" id="PTHR31313:SF81">
    <property type="entry name" value="TY1 ENHANCER ACTIVATOR"/>
    <property type="match status" value="1"/>
</dbReference>
<dbReference type="CDD" id="cd12148">
    <property type="entry name" value="fungal_TF_MHR"/>
    <property type="match status" value="1"/>
</dbReference>
<reference evidence="9" key="1">
    <citation type="submission" date="2021-01" db="EMBL/GenBank/DDBJ databases">
        <authorList>
            <person name="Kaushik A."/>
        </authorList>
    </citation>
    <scope>NUCLEOTIDE SEQUENCE</scope>
    <source>
        <strain evidence="9">AG2-2IIIB</strain>
    </source>
</reference>
<dbReference type="PANTHER" id="PTHR31313">
    <property type="entry name" value="TY1 ENHANCER ACTIVATOR"/>
    <property type="match status" value="1"/>
</dbReference>
<dbReference type="InterPro" id="IPR007219">
    <property type="entry name" value="XnlR_reg_dom"/>
</dbReference>
<evidence type="ECO:0000313" key="9">
    <source>
        <dbReference type="EMBL" id="CAE6461966.1"/>
    </source>
</evidence>
<dbReference type="EMBL" id="CAJMWT010003050">
    <property type="protein sequence ID" value="CAE6461966.1"/>
    <property type="molecule type" value="Genomic_DNA"/>
</dbReference>
<evidence type="ECO:0000256" key="6">
    <source>
        <dbReference type="ARBA" id="ARBA00023242"/>
    </source>
</evidence>
<dbReference type="Proteomes" id="UP000663843">
    <property type="component" value="Unassembled WGS sequence"/>
</dbReference>
<keyword evidence="2" id="KW-0862">Zinc</keyword>
<dbReference type="Pfam" id="PF04082">
    <property type="entry name" value="Fungal_trans"/>
    <property type="match status" value="1"/>
</dbReference>
<dbReference type="GO" id="GO:0003677">
    <property type="term" value="F:DNA binding"/>
    <property type="evidence" value="ECO:0007669"/>
    <property type="project" value="UniProtKB-KW"/>
</dbReference>
<evidence type="ECO:0000256" key="2">
    <source>
        <dbReference type="ARBA" id="ARBA00022833"/>
    </source>
</evidence>
<evidence type="ECO:0000259" key="8">
    <source>
        <dbReference type="Pfam" id="PF04082"/>
    </source>
</evidence>
<evidence type="ECO:0000256" key="4">
    <source>
        <dbReference type="ARBA" id="ARBA00023125"/>
    </source>
</evidence>
<dbReference type="AlphaFoldDB" id="A0A8H3BPN8"/>
<proteinExistence type="predicted"/>
<name>A0A8H3BPN8_9AGAM</name>
<accession>A0A8H3BPN8</accession>
<gene>
    <name evidence="9" type="ORF">RDB_LOCUS97282</name>
</gene>
<organism evidence="9 10">
    <name type="scientific">Rhizoctonia solani</name>
    <dbReference type="NCBI Taxonomy" id="456999"/>
    <lineage>
        <taxon>Eukaryota</taxon>
        <taxon>Fungi</taxon>
        <taxon>Dikarya</taxon>
        <taxon>Basidiomycota</taxon>
        <taxon>Agaricomycotina</taxon>
        <taxon>Agaricomycetes</taxon>
        <taxon>Cantharellales</taxon>
        <taxon>Ceratobasidiaceae</taxon>
        <taxon>Rhizoctonia</taxon>
    </lineage>
</organism>
<keyword evidence="5" id="KW-0804">Transcription</keyword>
<dbReference type="InterPro" id="IPR051615">
    <property type="entry name" value="Transcr_Regulatory_Elem"/>
</dbReference>
<evidence type="ECO:0000256" key="3">
    <source>
        <dbReference type="ARBA" id="ARBA00023015"/>
    </source>
</evidence>
<keyword evidence="3" id="KW-0805">Transcription regulation</keyword>
<feature type="compositionally biased region" description="Polar residues" evidence="7">
    <location>
        <begin position="126"/>
        <end position="142"/>
    </location>
</feature>
<sequence length="580" mass="64706">MSHSEAGSSRRRAKYAPRACNCSWVPEGDEDRPATKQLVEGLRAKIQFLEAEIAQLKQGATATFSSSSGGPSDAEFPYPVPEPTGPSGGVSHSDTSSSRVQHAFRDPSYQTSPQPHLPTQIHPGITSGSLPHSHIRTPSTDEPTLGPLNESMDTSADRRSSLTYQYIFNIPLNEPSPEDRFSLRCEWDRHLPTLGSIQLSRHEHDTLLFRCFSYGAAWLFGLIPDLFLRDMLEFLSPDSVCSPGELQYYSPLLHCSLLAFASPFSDNIVIQQTTIREKFAIHAKQWLDEEFSYGNPSLALSLILLAEYHLGVGERNTGYMYTGMSMRAVRSGQLLSGTVSPLGDWHCWSAFVQERLLAHEMNRPSEMPVPTVSIEVPVALELDAQPLVADSISDLFSHENYVGIALKCFVHCVRLMLISVTIVAALDDPTRENIHLQLETWFNALPGSLTVHQVETLTPPPILALHIRYWWSILRLYPSNSAGEPSQFTHHAIEKLVELFRAFDAQFGFRYFPRNLLKAMYMCGRTLILERLSEDEIDVCMRGLRAWSCAQPMLRDLAQLKSSVEGVNGFGTPGDRGTGD</sequence>
<dbReference type="GO" id="GO:0006351">
    <property type="term" value="P:DNA-templated transcription"/>
    <property type="evidence" value="ECO:0007669"/>
    <property type="project" value="InterPro"/>
</dbReference>
<feature type="region of interest" description="Disordered" evidence="7">
    <location>
        <begin position="62"/>
        <end position="154"/>
    </location>
</feature>
<dbReference type="GO" id="GO:0008270">
    <property type="term" value="F:zinc ion binding"/>
    <property type="evidence" value="ECO:0007669"/>
    <property type="project" value="InterPro"/>
</dbReference>
<keyword evidence="4" id="KW-0238">DNA-binding</keyword>
<evidence type="ECO:0000256" key="7">
    <source>
        <dbReference type="SAM" id="MobiDB-lite"/>
    </source>
</evidence>
<feature type="domain" description="Xylanolytic transcriptional activator regulatory" evidence="8">
    <location>
        <begin position="242"/>
        <end position="365"/>
    </location>
</feature>
<evidence type="ECO:0000256" key="1">
    <source>
        <dbReference type="ARBA" id="ARBA00022723"/>
    </source>
</evidence>
<feature type="compositionally biased region" description="Low complexity" evidence="7">
    <location>
        <begin position="89"/>
        <end position="98"/>
    </location>
</feature>
<protein>
    <recommendedName>
        <fullName evidence="8">Xylanolytic transcriptional activator regulatory domain-containing protein</fullName>
    </recommendedName>
</protein>
<evidence type="ECO:0000313" key="10">
    <source>
        <dbReference type="Proteomes" id="UP000663843"/>
    </source>
</evidence>
<comment type="caution">
    <text evidence="9">The sequence shown here is derived from an EMBL/GenBank/DDBJ whole genome shotgun (WGS) entry which is preliminary data.</text>
</comment>
<evidence type="ECO:0000256" key="5">
    <source>
        <dbReference type="ARBA" id="ARBA00023163"/>
    </source>
</evidence>
<keyword evidence="6" id="KW-0539">Nucleus</keyword>
<keyword evidence="1" id="KW-0479">Metal-binding</keyword>